<dbReference type="AlphaFoldDB" id="A0A9X6RJY9"/>
<organism evidence="2 3">
    <name type="scientific">Hypsibius exemplaris</name>
    <name type="common">Freshwater tardigrade</name>
    <dbReference type="NCBI Taxonomy" id="2072580"/>
    <lineage>
        <taxon>Eukaryota</taxon>
        <taxon>Metazoa</taxon>
        <taxon>Ecdysozoa</taxon>
        <taxon>Tardigrada</taxon>
        <taxon>Eutardigrada</taxon>
        <taxon>Parachela</taxon>
        <taxon>Hypsibioidea</taxon>
        <taxon>Hypsibiidae</taxon>
        <taxon>Hypsibius</taxon>
    </lineage>
</organism>
<evidence type="ECO:0000256" key="1">
    <source>
        <dbReference type="SAM" id="SignalP"/>
    </source>
</evidence>
<feature type="signal peptide" evidence="1">
    <location>
        <begin position="1"/>
        <end position="25"/>
    </location>
</feature>
<keyword evidence="1" id="KW-0732">Signal</keyword>
<evidence type="ECO:0000313" key="2">
    <source>
        <dbReference type="EMBL" id="OWA50434.1"/>
    </source>
</evidence>
<dbReference type="EMBL" id="MTYJ01000192">
    <property type="protein sequence ID" value="OWA50434.1"/>
    <property type="molecule type" value="Genomic_DNA"/>
</dbReference>
<sequence length="177" mass="18438">MAALWLFLTVSYLLIALVPSHDAKALEAPVHSADTMLALPEALNLKNVSLDALTTKLQKEQRHLAAQFGLNPLNTSIADLVHALNSNDTIPGANVTAVRQARQFFGNGGFGNGNGNSLLLALLLSDRDRGYGWDRGYGRYGDGGGGGGGSGNMNNLAQSALLALLGLALIGRMPTAG</sequence>
<comment type="caution">
    <text evidence="2">The sequence shown here is derived from an EMBL/GenBank/DDBJ whole genome shotgun (WGS) entry which is preliminary data.</text>
</comment>
<dbReference type="Proteomes" id="UP000192578">
    <property type="component" value="Unassembled WGS sequence"/>
</dbReference>
<reference evidence="3" key="1">
    <citation type="submission" date="2017-01" db="EMBL/GenBank/DDBJ databases">
        <title>Comparative genomics of anhydrobiosis in the tardigrade Hypsibius dujardini.</title>
        <authorList>
            <person name="Yoshida Y."/>
            <person name="Koutsovoulos G."/>
            <person name="Laetsch D."/>
            <person name="Stevens L."/>
            <person name="Kumar S."/>
            <person name="Horikawa D."/>
            <person name="Ishino K."/>
            <person name="Komine S."/>
            <person name="Tomita M."/>
            <person name="Blaxter M."/>
            <person name="Arakawa K."/>
        </authorList>
    </citation>
    <scope>NUCLEOTIDE SEQUENCE [LARGE SCALE GENOMIC DNA]</scope>
    <source>
        <strain evidence="3">Z151</strain>
    </source>
</reference>
<proteinExistence type="predicted"/>
<name>A0A9X6RJY9_HYPEX</name>
<evidence type="ECO:0000313" key="3">
    <source>
        <dbReference type="Proteomes" id="UP000192578"/>
    </source>
</evidence>
<accession>A0A9X6RJY9</accession>
<gene>
    <name evidence="2" type="ORF">BV898_14951</name>
</gene>
<feature type="chain" id="PRO_5040845774" evidence="1">
    <location>
        <begin position="26"/>
        <end position="177"/>
    </location>
</feature>
<protein>
    <submittedName>
        <fullName evidence="2">Uncharacterized protein</fullName>
    </submittedName>
</protein>
<keyword evidence="3" id="KW-1185">Reference proteome</keyword>